<keyword evidence="8 10" id="KW-0472">Membrane</keyword>
<keyword evidence="9 10" id="KW-0275">Fatty acid biosynthesis</keyword>
<evidence type="ECO:0000256" key="5">
    <source>
        <dbReference type="ARBA" id="ARBA00022832"/>
    </source>
</evidence>
<organism evidence="11 12">
    <name type="scientific">Dreissena polymorpha</name>
    <name type="common">Zebra mussel</name>
    <name type="synonym">Mytilus polymorpha</name>
    <dbReference type="NCBI Taxonomy" id="45954"/>
    <lineage>
        <taxon>Eukaryota</taxon>
        <taxon>Metazoa</taxon>
        <taxon>Spiralia</taxon>
        <taxon>Lophotrochozoa</taxon>
        <taxon>Mollusca</taxon>
        <taxon>Bivalvia</taxon>
        <taxon>Autobranchia</taxon>
        <taxon>Heteroconchia</taxon>
        <taxon>Euheterodonta</taxon>
        <taxon>Imparidentia</taxon>
        <taxon>Neoheterodontei</taxon>
        <taxon>Myida</taxon>
        <taxon>Dreissenoidea</taxon>
        <taxon>Dreissenidae</taxon>
        <taxon>Dreissena</taxon>
    </lineage>
</organism>
<keyword evidence="5 10" id="KW-0276">Fatty acid metabolism</keyword>
<dbReference type="EC" id="2.3.1.199" evidence="10"/>
<keyword evidence="2 10" id="KW-0444">Lipid biosynthesis</keyword>
<feature type="transmembrane region" description="Helical" evidence="10">
    <location>
        <begin position="23"/>
        <end position="44"/>
    </location>
</feature>
<evidence type="ECO:0000256" key="9">
    <source>
        <dbReference type="ARBA" id="ARBA00023160"/>
    </source>
</evidence>
<gene>
    <name evidence="11" type="ORF">DPMN_006507</name>
</gene>
<comment type="caution">
    <text evidence="10">Lacks conserved residue(s) required for the propagation of feature annotation.</text>
</comment>
<evidence type="ECO:0000256" key="8">
    <source>
        <dbReference type="ARBA" id="ARBA00023136"/>
    </source>
</evidence>
<dbReference type="GO" id="GO:0030148">
    <property type="term" value="P:sphingolipid biosynthetic process"/>
    <property type="evidence" value="ECO:0007669"/>
    <property type="project" value="TreeGrafter"/>
</dbReference>
<dbReference type="GO" id="GO:0034625">
    <property type="term" value="P:fatty acid elongation, monounsaturated fatty acid"/>
    <property type="evidence" value="ECO:0007669"/>
    <property type="project" value="TreeGrafter"/>
</dbReference>
<reference evidence="11" key="1">
    <citation type="journal article" date="2019" name="bioRxiv">
        <title>The Genome of the Zebra Mussel, Dreissena polymorpha: A Resource for Invasive Species Research.</title>
        <authorList>
            <person name="McCartney M.A."/>
            <person name="Auch B."/>
            <person name="Kono T."/>
            <person name="Mallez S."/>
            <person name="Zhang Y."/>
            <person name="Obille A."/>
            <person name="Becker A."/>
            <person name="Abrahante J.E."/>
            <person name="Garbe J."/>
            <person name="Badalamenti J.P."/>
            <person name="Herman A."/>
            <person name="Mangelson H."/>
            <person name="Liachko I."/>
            <person name="Sullivan S."/>
            <person name="Sone E.D."/>
            <person name="Koren S."/>
            <person name="Silverstein K.A.T."/>
            <person name="Beckman K.B."/>
            <person name="Gohl D.M."/>
        </authorList>
    </citation>
    <scope>NUCLEOTIDE SEQUENCE</scope>
    <source>
        <strain evidence="11">Duluth1</strain>
        <tissue evidence="11">Whole animal</tissue>
    </source>
</reference>
<evidence type="ECO:0000256" key="10">
    <source>
        <dbReference type="RuleBase" id="RU361115"/>
    </source>
</evidence>
<dbReference type="GO" id="GO:0019367">
    <property type="term" value="P:fatty acid elongation, saturated fatty acid"/>
    <property type="evidence" value="ECO:0007669"/>
    <property type="project" value="TreeGrafter"/>
</dbReference>
<keyword evidence="6 10" id="KW-1133">Transmembrane helix</keyword>
<dbReference type="Proteomes" id="UP000828390">
    <property type="component" value="Unassembled WGS sequence"/>
</dbReference>
<dbReference type="GO" id="GO:0042761">
    <property type="term" value="P:very long-chain fatty acid biosynthetic process"/>
    <property type="evidence" value="ECO:0007669"/>
    <property type="project" value="TreeGrafter"/>
</dbReference>
<evidence type="ECO:0000313" key="12">
    <source>
        <dbReference type="Proteomes" id="UP000828390"/>
    </source>
</evidence>
<evidence type="ECO:0000256" key="7">
    <source>
        <dbReference type="ARBA" id="ARBA00023098"/>
    </source>
</evidence>
<feature type="transmembrane region" description="Helical" evidence="10">
    <location>
        <begin position="56"/>
        <end position="76"/>
    </location>
</feature>
<comment type="subcellular location">
    <subcellularLocation>
        <location evidence="1">Membrane</location>
        <topology evidence="1">Multi-pass membrane protein</topology>
    </subcellularLocation>
</comment>
<sequence>MEYWRHLYTKATLPDPRTQEWLLIPNIAPNVVIVATYLIVIIGGQKVMRNREAFQLNQLMMVYNFCLVLLNAYIFYEFLMSAWFNLSFSKVCAPVGAGQCRC</sequence>
<evidence type="ECO:0000313" key="11">
    <source>
        <dbReference type="EMBL" id="KAH3882566.1"/>
    </source>
</evidence>
<keyword evidence="4 10" id="KW-0812">Transmembrane</keyword>
<dbReference type="GO" id="GO:0009922">
    <property type="term" value="F:fatty acid elongase activity"/>
    <property type="evidence" value="ECO:0007669"/>
    <property type="project" value="UniProtKB-EC"/>
</dbReference>
<dbReference type="PANTHER" id="PTHR11157:SF126">
    <property type="entry name" value="ELONGATION OF VERY LONG CHAIN FATTY ACIDS PROTEIN"/>
    <property type="match status" value="1"/>
</dbReference>
<dbReference type="PANTHER" id="PTHR11157">
    <property type="entry name" value="FATTY ACID ACYL TRANSFERASE-RELATED"/>
    <property type="match status" value="1"/>
</dbReference>
<proteinExistence type="inferred from homology"/>
<dbReference type="EMBL" id="JAIWYP010000001">
    <property type="protein sequence ID" value="KAH3882566.1"/>
    <property type="molecule type" value="Genomic_DNA"/>
</dbReference>
<keyword evidence="3 10" id="KW-0808">Transferase</keyword>
<dbReference type="GO" id="GO:0034626">
    <property type="term" value="P:fatty acid elongation, polyunsaturated fatty acid"/>
    <property type="evidence" value="ECO:0007669"/>
    <property type="project" value="TreeGrafter"/>
</dbReference>
<accession>A0A9D4MVC0</accession>
<reference evidence="11" key="2">
    <citation type="submission" date="2020-11" db="EMBL/GenBank/DDBJ databases">
        <authorList>
            <person name="McCartney M.A."/>
            <person name="Auch B."/>
            <person name="Kono T."/>
            <person name="Mallez S."/>
            <person name="Becker A."/>
            <person name="Gohl D.M."/>
            <person name="Silverstein K.A.T."/>
            <person name="Koren S."/>
            <person name="Bechman K.B."/>
            <person name="Herman A."/>
            <person name="Abrahante J.E."/>
            <person name="Garbe J."/>
        </authorList>
    </citation>
    <scope>NUCLEOTIDE SEQUENCE</scope>
    <source>
        <strain evidence="11">Duluth1</strain>
        <tissue evidence="11">Whole animal</tissue>
    </source>
</reference>
<dbReference type="InterPro" id="IPR002076">
    <property type="entry name" value="ELO_fam"/>
</dbReference>
<evidence type="ECO:0000256" key="3">
    <source>
        <dbReference type="ARBA" id="ARBA00022679"/>
    </source>
</evidence>
<protein>
    <recommendedName>
        <fullName evidence="10">Elongation of very long chain fatty acids protein</fullName>
        <ecNumber evidence="10">2.3.1.199</ecNumber>
    </recommendedName>
    <alternativeName>
        <fullName evidence="10">Very-long-chain 3-oxoacyl-CoA synthase</fullName>
    </alternativeName>
</protein>
<evidence type="ECO:0000256" key="4">
    <source>
        <dbReference type="ARBA" id="ARBA00022692"/>
    </source>
</evidence>
<keyword evidence="12" id="KW-1185">Reference proteome</keyword>
<dbReference type="Pfam" id="PF01151">
    <property type="entry name" value="ELO"/>
    <property type="match status" value="1"/>
</dbReference>
<evidence type="ECO:0000256" key="2">
    <source>
        <dbReference type="ARBA" id="ARBA00022516"/>
    </source>
</evidence>
<evidence type="ECO:0000256" key="6">
    <source>
        <dbReference type="ARBA" id="ARBA00022989"/>
    </source>
</evidence>
<evidence type="ECO:0000256" key="1">
    <source>
        <dbReference type="ARBA" id="ARBA00004141"/>
    </source>
</evidence>
<dbReference type="AlphaFoldDB" id="A0A9D4MVC0"/>
<name>A0A9D4MVC0_DREPO</name>
<keyword evidence="7 10" id="KW-0443">Lipid metabolism</keyword>
<comment type="similarity">
    <text evidence="10">Belongs to the ELO family.</text>
</comment>
<comment type="caution">
    <text evidence="11">The sequence shown here is derived from an EMBL/GenBank/DDBJ whole genome shotgun (WGS) entry which is preliminary data.</text>
</comment>
<comment type="catalytic activity">
    <reaction evidence="10">
        <text>a very-long-chain acyl-CoA + malonyl-CoA + H(+) = a very-long-chain 3-oxoacyl-CoA + CO2 + CoA</text>
        <dbReference type="Rhea" id="RHEA:32727"/>
        <dbReference type="ChEBI" id="CHEBI:15378"/>
        <dbReference type="ChEBI" id="CHEBI:16526"/>
        <dbReference type="ChEBI" id="CHEBI:57287"/>
        <dbReference type="ChEBI" id="CHEBI:57384"/>
        <dbReference type="ChEBI" id="CHEBI:90725"/>
        <dbReference type="ChEBI" id="CHEBI:90736"/>
        <dbReference type="EC" id="2.3.1.199"/>
    </reaction>
</comment>
<dbReference type="GO" id="GO:0005789">
    <property type="term" value="C:endoplasmic reticulum membrane"/>
    <property type="evidence" value="ECO:0007669"/>
    <property type="project" value="TreeGrafter"/>
</dbReference>